<feature type="region of interest" description="Disordered" evidence="1">
    <location>
        <begin position="112"/>
        <end position="137"/>
    </location>
</feature>
<protein>
    <recommendedName>
        <fullName evidence="2">DUF4350 domain-containing protein</fullName>
    </recommendedName>
</protein>
<dbReference type="EMBL" id="MTEJ01000253">
    <property type="protein sequence ID" value="OQX06244.1"/>
    <property type="molecule type" value="Genomic_DNA"/>
</dbReference>
<proteinExistence type="predicted"/>
<accession>A0A1Y1QI53</accession>
<reference evidence="3 4" key="1">
    <citation type="submission" date="2017-01" db="EMBL/GenBank/DDBJ databases">
        <title>Novel large sulfur bacteria in the metagenomes of groundwater-fed chemosynthetic microbial mats in the Lake Huron basin.</title>
        <authorList>
            <person name="Sharrar A.M."/>
            <person name="Flood B.E."/>
            <person name="Bailey J.V."/>
            <person name="Jones D.S."/>
            <person name="Biddanda B."/>
            <person name="Ruberg S.A."/>
            <person name="Marcus D.N."/>
            <person name="Dick G.J."/>
        </authorList>
    </citation>
    <scope>NUCLEOTIDE SEQUENCE [LARGE SCALE GENOMIC DNA]</scope>
    <source>
        <strain evidence="3">A8</strain>
    </source>
</reference>
<dbReference type="InterPro" id="IPR025646">
    <property type="entry name" value="DUF4350"/>
</dbReference>
<sequence>MKAQRIGFGLLAILVLVGATLSFLNTFELKETEEHVGFKGEAKTNNLYAARLFLKSMGIPAQRQERLSTLPDTDTVLIIDTQRYTLSTQKIEELLAWVARGGHLITRARTPDNDATLYNDDEDEDEDEAKPTASQSKFDPLQTALGITLGENIIPEEDDLPLQLERPGYPKTLEVDPEFFYALETTAAVQSQQAYQNDAWLLEIKRGSGLITLAANLDFIENAAIDDYDHAEFFWHLLHGLHPQPQNVWLIHQDDLPPLWKLLWERAWSLLLTLALGIPLGILALSPRFGPLQAAPTPERRRILEHIHASGRFMWKRHQQGDTQYPAFTDAVEQLSPKPKDTP</sequence>
<feature type="compositionally biased region" description="Acidic residues" evidence="1">
    <location>
        <begin position="119"/>
        <end position="128"/>
    </location>
</feature>
<evidence type="ECO:0000259" key="2">
    <source>
        <dbReference type="Pfam" id="PF14258"/>
    </source>
</evidence>
<dbReference type="Pfam" id="PF14258">
    <property type="entry name" value="DUF4350"/>
    <property type="match status" value="1"/>
</dbReference>
<comment type="caution">
    <text evidence="3">The sequence shown here is derived from an EMBL/GenBank/DDBJ whole genome shotgun (WGS) entry which is preliminary data.</text>
</comment>
<evidence type="ECO:0000313" key="3">
    <source>
        <dbReference type="EMBL" id="OQX06244.1"/>
    </source>
</evidence>
<evidence type="ECO:0000256" key="1">
    <source>
        <dbReference type="SAM" id="MobiDB-lite"/>
    </source>
</evidence>
<dbReference type="Proteomes" id="UP000192491">
    <property type="component" value="Unassembled WGS sequence"/>
</dbReference>
<evidence type="ECO:0000313" key="4">
    <source>
        <dbReference type="Proteomes" id="UP000192491"/>
    </source>
</evidence>
<dbReference type="AlphaFoldDB" id="A0A1Y1QI53"/>
<organism evidence="3 4">
    <name type="scientific">Thiothrix lacustris</name>
    <dbReference type="NCBI Taxonomy" id="525917"/>
    <lineage>
        <taxon>Bacteria</taxon>
        <taxon>Pseudomonadati</taxon>
        <taxon>Pseudomonadota</taxon>
        <taxon>Gammaproteobacteria</taxon>
        <taxon>Thiotrichales</taxon>
        <taxon>Thiotrichaceae</taxon>
        <taxon>Thiothrix</taxon>
    </lineage>
</organism>
<gene>
    <name evidence="3" type="ORF">BWK73_31380</name>
</gene>
<feature type="domain" description="DUF4350" evidence="2">
    <location>
        <begin position="47"/>
        <end position="238"/>
    </location>
</feature>
<name>A0A1Y1QI53_9GAMM</name>